<sequence>MQVLFGSTWFFSLPFALFFFFVLLPSFLSAVTEEEASLIVRRQLLTFPENGDSPDNVEYEIDIKETFANKRLRRAYIGLQAWKKAMYSDPFNTTGNWVGPYICAYNGVFCSPALDNPDMSVVAGVDINEGDIDGYLPVELGLMNDIALFHVNSNRFCGVIPQSFSRLTILHELDLSNNRFVGPFTKVVLSIPALKYLDLRFNDFEGKLPPELFNKDLDGFFLNDNRFHSDLPENFGNSPVSVVVLANNKFTGCIPKSIGKMGNTLNEINLLNNDFAGCIPTEVSSLTNLTVFDAGLNSFVGDMNNRFCPMKFLEILDLSSNSLKRLVPEKVCKLPKLENFTFSDNFFNEESHLCVPSSNSNTYFDDSRNCMPSRPTQKTTKVCTPVVNNPVDCNKSKCVALPISSKPWSPPDTTKTPTQLQLLRPRNLDHNAANTEIATADITSITTNSIFPFY</sequence>
<evidence type="ECO:0000256" key="3">
    <source>
        <dbReference type="ARBA" id="ARBA00022525"/>
    </source>
</evidence>
<keyword evidence="5" id="KW-0677">Repeat</keyword>
<keyword evidence="10" id="KW-1185">Reference proteome</keyword>
<dbReference type="Gramene" id="RZC52020">
    <property type="protein sequence ID" value="RZC52020"/>
    <property type="gene ID" value="C5167_020441"/>
</dbReference>
<reference evidence="9 10" key="1">
    <citation type="journal article" date="2018" name="Science">
        <title>The opium poppy genome and morphinan production.</title>
        <authorList>
            <person name="Guo L."/>
            <person name="Winzer T."/>
            <person name="Yang X."/>
            <person name="Li Y."/>
            <person name="Ning Z."/>
            <person name="He Z."/>
            <person name="Teodor R."/>
            <person name="Lu Y."/>
            <person name="Bowser T.A."/>
            <person name="Graham I.A."/>
            <person name="Ye K."/>
        </authorList>
    </citation>
    <scope>NUCLEOTIDE SEQUENCE [LARGE SCALE GENOMIC DNA]</scope>
    <source>
        <strain evidence="10">cv. HN1</strain>
        <tissue evidence="9">Leaves</tissue>
    </source>
</reference>
<evidence type="ECO:0000256" key="5">
    <source>
        <dbReference type="ARBA" id="ARBA00022737"/>
    </source>
</evidence>
<evidence type="ECO:0000256" key="1">
    <source>
        <dbReference type="ARBA" id="ARBA00004191"/>
    </source>
</evidence>
<gene>
    <name evidence="9" type="ORF">C5167_020441</name>
</gene>
<dbReference type="OrthoDB" id="676979at2759"/>
<keyword evidence="3" id="KW-0964">Secreted</keyword>
<evidence type="ECO:0000256" key="6">
    <source>
        <dbReference type="ARBA" id="ARBA00023180"/>
    </source>
</evidence>
<dbReference type="EMBL" id="CM010716">
    <property type="protein sequence ID" value="RZC52020.1"/>
    <property type="molecule type" value="Genomic_DNA"/>
</dbReference>
<evidence type="ECO:0000313" key="10">
    <source>
        <dbReference type="Proteomes" id="UP000316621"/>
    </source>
</evidence>
<dbReference type="InterPro" id="IPR001611">
    <property type="entry name" value="Leu-rich_rpt"/>
</dbReference>
<dbReference type="Pfam" id="PF00560">
    <property type="entry name" value="LRR_1"/>
    <property type="match status" value="2"/>
</dbReference>
<dbReference type="Proteomes" id="UP000316621">
    <property type="component" value="Chromosome 2"/>
</dbReference>
<proteinExistence type="predicted"/>
<accession>A0A4Y7IW61</accession>
<evidence type="ECO:0000313" key="9">
    <source>
        <dbReference type="EMBL" id="RZC52020.1"/>
    </source>
</evidence>
<keyword evidence="4" id="KW-0732">Signal</keyword>
<dbReference type="STRING" id="3469.A0A4Y7IW61"/>
<keyword evidence="7" id="KW-0379">Hydroxylation</keyword>
<dbReference type="AlphaFoldDB" id="A0A4Y7IW61"/>
<evidence type="ECO:0000256" key="7">
    <source>
        <dbReference type="ARBA" id="ARBA00023278"/>
    </source>
</evidence>
<organism evidence="9 10">
    <name type="scientific">Papaver somniferum</name>
    <name type="common">Opium poppy</name>
    <dbReference type="NCBI Taxonomy" id="3469"/>
    <lineage>
        <taxon>Eukaryota</taxon>
        <taxon>Viridiplantae</taxon>
        <taxon>Streptophyta</taxon>
        <taxon>Embryophyta</taxon>
        <taxon>Tracheophyta</taxon>
        <taxon>Spermatophyta</taxon>
        <taxon>Magnoliopsida</taxon>
        <taxon>Ranunculales</taxon>
        <taxon>Papaveraceae</taxon>
        <taxon>Papaveroideae</taxon>
        <taxon>Papaver</taxon>
    </lineage>
</organism>
<dbReference type="FunFam" id="3.80.10.10:FF:000224">
    <property type="entry name" value="Leucine-rich repeat extensin-like protein 1"/>
    <property type="match status" value="1"/>
</dbReference>
<evidence type="ECO:0000256" key="2">
    <source>
        <dbReference type="ARBA" id="ARBA00022512"/>
    </source>
</evidence>
<keyword evidence="6" id="KW-0325">Glycoprotein</keyword>
<evidence type="ECO:0000256" key="8">
    <source>
        <dbReference type="ARBA" id="ARBA00041871"/>
    </source>
</evidence>
<comment type="subcellular location">
    <subcellularLocation>
        <location evidence="1">Secreted</location>
        <location evidence="1">Cell wall</location>
    </subcellularLocation>
</comment>
<dbReference type="Gene3D" id="3.80.10.10">
    <property type="entry name" value="Ribonuclease Inhibitor"/>
    <property type="match status" value="1"/>
</dbReference>
<protein>
    <recommendedName>
        <fullName evidence="8">Cell wall hydroxyproline-rich glycoprotein</fullName>
    </recommendedName>
</protein>
<name>A0A4Y7IW61_PAPSO</name>
<dbReference type="SUPFAM" id="SSF52058">
    <property type="entry name" value="L domain-like"/>
    <property type="match status" value="1"/>
</dbReference>
<keyword evidence="2" id="KW-0134">Cell wall</keyword>
<dbReference type="InterPro" id="IPR032675">
    <property type="entry name" value="LRR_dom_sf"/>
</dbReference>
<dbReference type="PANTHER" id="PTHR32093">
    <property type="entry name" value="LEUCINE-RICH REPEAT EXTENSIN-LIKE PROTEIN 3-RELATED"/>
    <property type="match status" value="1"/>
</dbReference>
<dbReference type="PANTHER" id="PTHR32093:SF124">
    <property type="entry name" value="POLLEN-SPECIFIC LEUCINE-RICH REPEAT EXTENSIN-LIKE PROTEIN 1"/>
    <property type="match status" value="1"/>
</dbReference>
<evidence type="ECO:0000256" key="4">
    <source>
        <dbReference type="ARBA" id="ARBA00022729"/>
    </source>
</evidence>
<dbReference type="OMA" id="ACTKPER"/>
<dbReference type="InterPro" id="IPR051582">
    <property type="entry name" value="LRR_extensin-like_regulator"/>
</dbReference>